<dbReference type="Proteomes" id="UP000799092">
    <property type="component" value="Unassembled WGS sequence"/>
</dbReference>
<dbReference type="CDD" id="cd01536">
    <property type="entry name" value="PBP1_ABC_sugar_binding-like"/>
    <property type="match status" value="1"/>
</dbReference>
<feature type="region of interest" description="Disordered" evidence="3">
    <location>
        <begin position="114"/>
        <end position="147"/>
    </location>
</feature>
<keyword evidence="4" id="KW-1133">Transmembrane helix</keyword>
<keyword evidence="7" id="KW-1185">Reference proteome</keyword>
<organism evidence="6 7">
    <name type="scientific">Aquibacillus halophilus</name>
    <dbReference type="NCBI Taxonomy" id="930132"/>
    <lineage>
        <taxon>Bacteria</taxon>
        <taxon>Bacillati</taxon>
        <taxon>Bacillota</taxon>
        <taxon>Bacilli</taxon>
        <taxon>Bacillales</taxon>
        <taxon>Bacillaceae</taxon>
        <taxon>Aquibacillus</taxon>
    </lineage>
</organism>
<evidence type="ECO:0000259" key="5">
    <source>
        <dbReference type="PROSITE" id="PS50111"/>
    </source>
</evidence>
<dbReference type="SMART" id="SM00283">
    <property type="entry name" value="MA"/>
    <property type="match status" value="1"/>
</dbReference>
<dbReference type="Pfam" id="PF00015">
    <property type="entry name" value="MCPsignal"/>
    <property type="match status" value="1"/>
</dbReference>
<dbReference type="GO" id="GO:0007165">
    <property type="term" value="P:signal transduction"/>
    <property type="evidence" value="ECO:0007669"/>
    <property type="project" value="UniProtKB-KW"/>
</dbReference>
<name>A0A6A8DFE7_9BACI</name>
<evidence type="ECO:0000313" key="6">
    <source>
        <dbReference type="EMBL" id="MRH44334.1"/>
    </source>
</evidence>
<dbReference type="Gene3D" id="3.40.50.2300">
    <property type="match status" value="2"/>
</dbReference>
<gene>
    <name evidence="6" type="ORF">GH741_16950</name>
</gene>
<dbReference type="Gene3D" id="1.10.287.950">
    <property type="entry name" value="Methyl-accepting chemotaxis protein"/>
    <property type="match status" value="1"/>
</dbReference>
<evidence type="ECO:0000256" key="2">
    <source>
        <dbReference type="PROSITE-ProRule" id="PRU00284"/>
    </source>
</evidence>
<evidence type="ECO:0000256" key="1">
    <source>
        <dbReference type="ARBA" id="ARBA00023224"/>
    </source>
</evidence>
<dbReference type="PANTHER" id="PTHR32089:SF112">
    <property type="entry name" value="LYSOZYME-LIKE PROTEIN-RELATED"/>
    <property type="match status" value="1"/>
</dbReference>
<keyword evidence="4" id="KW-0472">Membrane</keyword>
<dbReference type="AlphaFoldDB" id="A0A6A8DFE7"/>
<dbReference type="InterPro" id="IPR004089">
    <property type="entry name" value="MCPsignal_dom"/>
</dbReference>
<comment type="caution">
    <text evidence="6">The sequence shown here is derived from an EMBL/GenBank/DDBJ whole genome shotgun (WGS) entry which is preliminary data.</text>
</comment>
<accession>A0A6A8DFE7</accession>
<dbReference type="GO" id="GO:0016020">
    <property type="term" value="C:membrane"/>
    <property type="evidence" value="ECO:0007669"/>
    <property type="project" value="InterPro"/>
</dbReference>
<evidence type="ECO:0000256" key="3">
    <source>
        <dbReference type="SAM" id="MobiDB-lite"/>
    </source>
</evidence>
<dbReference type="OrthoDB" id="6196975at2"/>
<feature type="compositionally biased region" description="Polar residues" evidence="3">
    <location>
        <begin position="114"/>
        <end position="136"/>
    </location>
</feature>
<dbReference type="SUPFAM" id="SSF58104">
    <property type="entry name" value="Methyl-accepting chemotaxis protein (MCP) signaling domain"/>
    <property type="match status" value="1"/>
</dbReference>
<dbReference type="PROSITE" id="PS50111">
    <property type="entry name" value="CHEMOTAXIS_TRANSDUC_2"/>
    <property type="match status" value="1"/>
</dbReference>
<dbReference type="EMBL" id="WJNG01000015">
    <property type="protein sequence ID" value="MRH44334.1"/>
    <property type="molecule type" value="Genomic_DNA"/>
</dbReference>
<dbReference type="InterPro" id="IPR028082">
    <property type="entry name" value="Peripla_BP_I"/>
</dbReference>
<keyword evidence="1 2" id="KW-0807">Transducer</keyword>
<dbReference type="InterPro" id="IPR025997">
    <property type="entry name" value="SBP_2_dom"/>
</dbReference>
<reference evidence="6" key="1">
    <citation type="submission" date="2019-11" db="EMBL/GenBank/DDBJ databases">
        <authorList>
            <person name="Li J."/>
        </authorList>
    </citation>
    <scope>NUCLEOTIDE SEQUENCE</scope>
    <source>
        <strain evidence="6">B6B</strain>
    </source>
</reference>
<keyword evidence="4" id="KW-0812">Transmembrane</keyword>
<feature type="domain" description="Methyl-accepting transducer" evidence="5">
    <location>
        <begin position="110"/>
        <end position="367"/>
    </location>
</feature>
<protein>
    <submittedName>
        <fullName evidence="6">Substrate-binding domain-containing protein</fullName>
    </submittedName>
</protein>
<proteinExistence type="predicted"/>
<dbReference type="Pfam" id="PF13407">
    <property type="entry name" value="Peripla_BP_4"/>
    <property type="match status" value="1"/>
</dbReference>
<dbReference type="RefSeq" id="WP_153737938.1">
    <property type="nucleotide sequence ID" value="NZ_WJNG01000015.1"/>
</dbReference>
<dbReference type="SUPFAM" id="SSF53822">
    <property type="entry name" value="Periplasmic binding protein-like I"/>
    <property type="match status" value="1"/>
</dbReference>
<dbReference type="PANTHER" id="PTHR32089">
    <property type="entry name" value="METHYL-ACCEPTING CHEMOTAXIS PROTEIN MCPB"/>
    <property type="match status" value="1"/>
</dbReference>
<feature type="transmembrane region" description="Helical" evidence="4">
    <location>
        <begin position="25"/>
        <end position="43"/>
    </location>
</feature>
<evidence type="ECO:0000256" key="4">
    <source>
        <dbReference type="SAM" id="Phobius"/>
    </source>
</evidence>
<sequence>MKKALIIISVFFVAAFVVRQFSELYGNIMLVLTFIGIIGTLFLQRNKKDYSDVVAELIREGNLEDSSKLSVISKESPSLSFIMEKFTTTIRDFQESIEEIKKLTNVVIETAGESSEQSKSMTEVNMTVSRGAQQQAEDADKSSKSTTELAEQFKNVIKAINTMEEGINDLKELKDHGNAKLSTTVESGNKTKEEMVHVIKMIEKLKDSVNKINGITSVITNIAAQTNLLSLNATIEAARAGEAGKGFSVVSSEIRKLSDQSFTSVAEIDKIISEVTKEFNEVVNSIQSTNQKFELQQQTINDVSTAFDSIDTNVINLITNQNEMREHMNVLNEAKDNIIDSIISIAAVAQQSAASTQEAASLSMQQEQSNEILFDLSNTLQQVVGNVDDSIKVYKINRKAKQTKRIAFVSNLKQGHPFTEAMINNGQKTARKYGYEFIIKHLVDVSDQEQLTIINELKSEGLDYLIIIPASQKRFAPVIDKLFEENIKTICVDTDISNSKRFSFIGTDDYDAGVNMGNLIEKTLKGKGNVILSAMHEDQDNLNMRLKGIKDVLVKHPNIKIVGEQKGHYNHEDRLRDLENTIKKSSGFDLVAGVDSDFGGVIYLYSKKHDSTDKKFIGFDNTPNNINFIKQGILDAVIAQRQQLFAEFAIKKIYDLEAGKKSTKDIEMLSTYVINKANVNAVNG</sequence>
<evidence type="ECO:0000313" key="7">
    <source>
        <dbReference type="Proteomes" id="UP000799092"/>
    </source>
</evidence>